<protein>
    <recommendedName>
        <fullName evidence="1">DUF1842 domain-containing protein</fullName>
    </recommendedName>
</protein>
<organism evidence="2 3">
    <name type="scientific">Caulobacter endophyticus</name>
    <dbReference type="NCBI Taxonomy" id="2172652"/>
    <lineage>
        <taxon>Bacteria</taxon>
        <taxon>Pseudomonadati</taxon>
        <taxon>Pseudomonadota</taxon>
        <taxon>Alphaproteobacteria</taxon>
        <taxon>Caulobacterales</taxon>
        <taxon>Caulobacteraceae</taxon>
        <taxon>Caulobacter</taxon>
    </lineage>
</organism>
<comment type="caution">
    <text evidence="2">The sequence shown here is derived from an EMBL/GenBank/DDBJ whole genome shotgun (WGS) entry which is preliminary data.</text>
</comment>
<dbReference type="Proteomes" id="UP000245073">
    <property type="component" value="Unassembled WGS sequence"/>
</dbReference>
<evidence type="ECO:0000259" key="1">
    <source>
        <dbReference type="Pfam" id="PF08896"/>
    </source>
</evidence>
<gene>
    <name evidence="2" type="ORF">DDF67_21420</name>
</gene>
<dbReference type="InterPro" id="IPR014992">
    <property type="entry name" value="DUF1842"/>
</dbReference>
<sequence length="141" mass="14629">MADDVGNLHSQSAEIGPIGLYLVKLEVGNVGTPGAPIVNLALTVDAPSGNVSGIAEISQAVVGGQRRFPVQGHIYQTGFGQAELLVSLTGEFVYSVPPPAIGSFLAKFKAALVVDKSWNGKGGFDYLNVHVENVPVKNVSA</sequence>
<dbReference type="Pfam" id="PF08896">
    <property type="entry name" value="DUF1842"/>
    <property type="match status" value="1"/>
</dbReference>
<accession>A0A2T9JHV3</accession>
<proteinExistence type="predicted"/>
<dbReference type="EMBL" id="QDKQ01000070">
    <property type="protein sequence ID" value="PVM83281.1"/>
    <property type="molecule type" value="Genomic_DNA"/>
</dbReference>
<evidence type="ECO:0000313" key="2">
    <source>
        <dbReference type="EMBL" id="PVM83281.1"/>
    </source>
</evidence>
<name>A0A2T9JHV3_9CAUL</name>
<dbReference type="OrthoDB" id="7561690at2"/>
<dbReference type="AlphaFoldDB" id="A0A2T9JHV3"/>
<dbReference type="RefSeq" id="WP_109454826.1">
    <property type="nucleotide sequence ID" value="NZ_QDKQ01000070.1"/>
</dbReference>
<evidence type="ECO:0000313" key="3">
    <source>
        <dbReference type="Proteomes" id="UP000245073"/>
    </source>
</evidence>
<feature type="domain" description="DUF1842" evidence="1">
    <location>
        <begin position="19"/>
        <end position="128"/>
    </location>
</feature>
<reference evidence="2 3" key="1">
    <citation type="submission" date="2018-04" db="EMBL/GenBank/DDBJ databases">
        <title>The genome sequence of Caulobacter sp. 744.</title>
        <authorList>
            <person name="Gao J."/>
            <person name="Sun J."/>
        </authorList>
    </citation>
    <scope>NUCLEOTIDE SEQUENCE [LARGE SCALE GENOMIC DNA]</scope>
    <source>
        <strain evidence="2 3">774</strain>
    </source>
</reference>
<keyword evidence="3" id="KW-1185">Reference proteome</keyword>